<dbReference type="Pfam" id="PF04954">
    <property type="entry name" value="SIP"/>
    <property type="match status" value="1"/>
</dbReference>
<evidence type="ECO:0000259" key="2">
    <source>
        <dbReference type="PROSITE" id="PS51384"/>
    </source>
</evidence>
<dbReference type="InterPro" id="IPR017938">
    <property type="entry name" value="Riboflavin_synthase-like_b-brl"/>
</dbReference>
<keyword evidence="4" id="KW-1185">Reference proteome</keyword>
<gene>
    <name evidence="3" type="ORF">PAF17_09165</name>
</gene>
<evidence type="ECO:0000313" key="4">
    <source>
        <dbReference type="Proteomes" id="UP001165641"/>
    </source>
</evidence>
<name>A0ABT4ZEA9_9RHOB</name>
<dbReference type="InterPro" id="IPR017927">
    <property type="entry name" value="FAD-bd_FR_type"/>
</dbReference>
<comment type="caution">
    <text evidence="3">The sequence shown here is derived from an EMBL/GenBank/DDBJ whole genome shotgun (WGS) entry which is preliminary data.</text>
</comment>
<dbReference type="EMBL" id="JAQBIE010000010">
    <property type="protein sequence ID" value="MDB6177682.1"/>
    <property type="molecule type" value="Genomic_DNA"/>
</dbReference>
<dbReference type="SUPFAM" id="SSF63380">
    <property type="entry name" value="Riboflavin synthase domain-like"/>
    <property type="match status" value="1"/>
</dbReference>
<feature type="domain" description="FAD-binding FR-type" evidence="2">
    <location>
        <begin position="6"/>
        <end position="124"/>
    </location>
</feature>
<dbReference type="Pfam" id="PF08021">
    <property type="entry name" value="FAD_binding_9"/>
    <property type="match status" value="1"/>
</dbReference>
<comment type="similarity">
    <text evidence="1">Belongs to the SIP oxidoreductase family.</text>
</comment>
<dbReference type="RefSeq" id="WP_271888807.1">
    <property type="nucleotide sequence ID" value="NZ_JAQBIE010000010.1"/>
</dbReference>
<proteinExistence type="inferred from homology"/>
<dbReference type="InterPro" id="IPR039261">
    <property type="entry name" value="FNR_nucleotide-bd"/>
</dbReference>
<accession>A0ABT4ZEA9</accession>
<dbReference type="PANTHER" id="PTHR30157">
    <property type="entry name" value="FERRIC REDUCTASE, NADPH-DEPENDENT"/>
    <property type="match status" value="1"/>
</dbReference>
<evidence type="ECO:0000313" key="3">
    <source>
        <dbReference type="EMBL" id="MDB6177682.1"/>
    </source>
</evidence>
<organism evidence="3 4">
    <name type="scientific">Paracoccus onchidii</name>
    <dbReference type="NCBI Taxonomy" id="3017813"/>
    <lineage>
        <taxon>Bacteria</taxon>
        <taxon>Pseudomonadati</taxon>
        <taxon>Pseudomonadota</taxon>
        <taxon>Alphaproteobacteria</taxon>
        <taxon>Rhodobacterales</taxon>
        <taxon>Paracoccaceae</taxon>
        <taxon>Paracoccus</taxon>
    </lineage>
</organism>
<dbReference type="CDD" id="cd06193">
    <property type="entry name" value="siderophore_interacting"/>
    <property type="match status" value="1"/>
</dbReference>
<dbReference type="Gene3D" id="2.40.30.10">
    <property type="entry name" value="Translation factors"/>
    <property type="match status" value="1"/>
</dbReference>
<dbReference type="InterPro" id="IPR039374">
    <property type="entry name" value="SIP_fam"/>
</dbReference>
<sequence>MKQARPAPRLLTVTEARHITPNMIRVTFGGPELEGLPEGRESANCKLMLPEINEDRAAFLNRLSEGPAPIRRTYTVRHHWPDRQELVIDFVDHGDNGPASAWARAAKPGAFLAFNGPGPVKVQHFEADFYVLAADMSALPMAAAVLEAMPRDAKGVAFFEITSPEDQQLIDAPAGVAINWLLHPQPHNSSGAMLHNITSMDWPEGRVQICIAGEHGAIATLRKHLLVERGLDRGDCYISGYWKIGLVEDEHQALKRTEAA</sequence>
<evidence type="ECO:0000256" key="1">
    <source>
        <dbReference type="ARBA" id="ARBA00035644"/>
    </source>
</evidence>
<reference evidence="3" key="1">
    <citation type="submission" date="2022-12" db="EMBL/GenBank/DDBJ databases">
        <title>Paracoccus onchidii sp. nov., isolated from a marine invertebrate from the South China Sea.</title>
        <authorList>
            <person name="Xu S."/>
            <person name="Liu Z."/>
            <person name="Xu Y."/>
        </authorList>
    </citation>
    <scope>NUCLEOTIDE SEQUENCE</scope>
    <source>
        <strain evidence="3">Z330</strain>
    </source>
</reference>
<dbReference type="InterPro" id="IPR013113">
    <property type="entry name" value="SIP_FAD-bd"/>
</dbReference>
<dbReference type="InterPro" id="IPR007037">
    <property type="entry name" value="SIP_rossman_dom"/>
</dbReference>
<dbReference type="Gene3D" id="3.40.50.80">
    <property type="entry name" value="Nucleotide-binding domain of ferredoxin-NADP reductase (FNR) module"/>
    <property type="match status" value="1"/>
</dbReference>
<protein>
    <submittedName>
        <fullName evidence="3">Siderophore-interacting protein</fullName>
    </submittedName>
</protein>
<dbReference type="PROSITE" id="PS51384">
    <property type="entry name" value="FAD_FR"/>
    <property type="match status" value="1"/>
</dbReference>
<dbReference type="Proteomes" id="UP001165641">
    <property type="component" value="Unassembled WGS sequence"/>
</dbReference>
<dbReference type="PANTHER" id="PTHR30157:SF0">
    <property type="entry name" value="NADPH-DEPENDENT FERRIC-CHELATE REDUCTASE"/>
    <property type="match status" value="1"/>
</dbReference>